<proteinExistence type="predicted"/>
<sequence>MVNLMSGYRENMGLLKNISKYVGNKTRIAFYFANKELMQVKFPELLYLFEEIATSVVQWERSGGTYKLKVIKSSNSDILEKIATIDFKDIRKM</sequence>
<dbReference type="Gene3D" id="3.40.50.11570">
    <property type="entry name" value="Protein of unknown function DUF257"/>
    <property type="match status" value="1"/>
</dbReference>
<gene>
    <name evidence="1" type="ORF">EYH24_05375</name>
</gene>
<organism evidence="1 2">
    <name type="scientific">Thermococcus paralvinellae</name>
    <dbReference type="NCBI Taxonomy" id="582419"/>
    <lineage>
        <taxon>Archaea</taxon>
        <taxon>Methanobacteriati</taxon>
        <taxon>Methanobacteriota</taxon>
        <taxon>Thermococci</taxon>
        <taxon>Thermococcales</taxon>
        <taxon>Thermococcaceae</taxon>
        <taxon>Thermococcus</taxon>
    </lineage>
</organism>
<reference evidence="1" key="1">
    <citation type="journal article" date="2020" name="ISME J.">
        <title>Gammaproteobacteria mediating utilization of methyl-, sulfur- and petroleum organic compounds in deep ocean hydrothermal plumes.</title>
        <authorList>
            <person name="Zhou Z."/>
            <person name="Liu Y."/>
            <person name="Pan J."/>
            <person name="Cron B.R."/>
            <person name="Toner B.M."/>
            <person name="Anantharaman K."/>
            <person name="Breier J.A."/>
            <person name="Dick G.J."/>
            <person name="Li M."/>
        </authorList>
    </citation>
    <scope>NUCLEOTIDE SEQUENCE</scope>
    <source>
        <strain evidence="1">SZUA-1476</strain>
    </source>
</reference>
<dbReference type="Proteomes" id="UP000653692">
    <property type="component" value="Unassembled WGS sequence"/>
</dbReference>
<name>A0A832ZH83_9EURY</name>
<evidence type="ECO:0000313" key="1">
    <source>
        <dbReference type="EMBL" id="HIP89351.1"/>
    </source>
</evidence>
<evidence type="ECO:0000313" key="2">
    <source>
        <dbReference type="Proteomes" id="UP000653692"/>
    </source>
</evidence>
<dbReference type="EMBL" id="DQUR01000184">
    <property type="protein sequence ID" value="HIP89351.1"/>
    <property type="molecule type" value="Genomic_DNA"/>
</dbReference>
<dbReference type="Pfam" id="PF03192">
    <property type="entry name" value="DUF257"/>
    <property type="match status" value="1"/>
</dbReference>
<protein>
    <submittedName>
        <fullName evidence="1">Uncharacterized protein</fullName>
    </submittedName>
</protein>
<dbReference type="AlphaFoldDB" id="A0A832ZH83"/>
<accession>A0A832ZH83</accession>
<dbReference type="InterPro" id="IPR005489">
    <property type="entry name" value="DUF257"/>
</dbReference>
<comment type="caution">
    <text evidence="1">The sequence shown here is derived from an EMBL/GenBank/DDBJ whole genome shotgun (WGS) entry which is preliminary data.</text>
</comment>